<evidence type="ECO:0000256" key="7">
    <source>
        <dbReference type="ARBA" id="ARBA00022692"/>
    </source>
</evidence>
<dbReference type="PANTHER" id="PTHR13906:SF14">
    <property type="entry name" value="LYSOPHOSPHOLIPID ACYLTRANSFERASE 5"/>
    <property type="match status" value="1"/>
</dbReference>
<dbReference type="InterPro" id="IPR049941">
    <property type="entry name" value="LPLAT_7/PORCN-like"/>
</dbReference>
<dbReference type="GO" id="GO:0071617">
    <property type="term" value="F:lysophospholipid acyltransferase activity"/>
    <property type="evidence" value="ECO:0007669"/>
    <property type="project" value="TreeGrafter"/>
</dbReference>
<keyword evidence="6" id="KW-0808">Transferase</keyword>
<dbReference type="GeneID" id="105314161"/>
<dbReference type="AlphaFoldDB" id="A0AAN0IQ93"/>
<comment type="pathway">
    <text evidence="3">Lipid metabolism; phospholipid metabolism.</text>
</comment>
<keyword evidence="10" id="KW-0443">Lipid metabolism</keyword>
<dbReference type="PANTHER" id="PTHR13906">
    <property type="entry name" value="PORCUPINE"/>
    <property type="match status" value="1"/>
</dbReference>
<dbReference type="KEGG" id="aqu:105314161"/>
<evidence type="ECO:0000256" key="6">
    <source>
        <dbReference type="ARBA" id="ARBA00022679"/>
    </source>
</evidence>
<keyword evidence="13" id="KW-1208">Phospholipid metabolism</keyword>
<evidence type="ECO:0000256" key="9">
    <source>
        <dbReference type="ARBA" id="ARBA00022989"/>
    </source>
</evidence>
<comment type="pathway">
    <text evidence="15">Phospholipid metabolism.</text>
</comment>
<evidence type="ECO:0000256" key="16">
    <source>
        <dbReference type="ARBA" id="ARBA00026120"/>
    </source>
</evidence>
<evidence type="ECO:0000256" key="4">
    <source>
        <dbReference type="ARBA" id="ARBA00010323"/>
    </source>
</evidence>
<dbReference type="GO" id="GO:0030258">
    <property type="term" value="P:lipid modification"/>
    <property type="evidence" value="ECO:0007669"/>
    <property type="project" value="TreeGrafter"/>
</dbReference>
<protein>
    <recommendedName>
        <fullName evidence="18">Lysophospholipid acyltransferase 5</fullName>
        <ecNumber evidence="16">2.3.1.23</ecNumber>
        <ecNumber evidence="17">2.3.1.n6</ecNumber>
    </recommendedName>
</protein>
<feature type="transmembrane region" description="Helical" evidence="19">
    <location>
        <begin position="12"/>
        <end position="30"/>
    </location>
</feature>
<dbReference type="Proteomes" id="UP000007879">
    <property type="component" value="Unassembled WGS sequence"/>
</dbReference>
<sequence>MIITGKLALWRYMAVWTFAEATCVIMGISYNKSLSTPKYTDWTAVYNVNFWNNETSITLQGTIESFNIQTNKWASMYVFKRLKWLQNKMLSHFITIIFLALWHGLWPGYFITLTFEFIAIICERQFIQFIKKNTNLTNVTGLPYLFLWCGSYFLKQVMLMYPLMSFMLLSWDACWQFMSSVYWIGHVTALLWLLFPFKSFTLF</sequence>
<dbReference type="Pfam" id="PF03062">
    <property type="entry name" value="MBOAT"/>
    <property type="match status" value="1"/>
</dbReference>
<evidence type="ECO:0000256" key="19">
    <source>
        <dbReference type="SAM" id="Phobius"/>
    </source>
</evidence>
<reference evidence="20" key="2">
    <citation type="submission" date="2024-06" db="UniProtKB">
        <authorList>
            <consortium name="EnsemblMetazoa"/>
        </authorList>
    </citation>
    <scope>IDENTIFICATION</scope>
</reference>
<dbReference type="EC" id="2.3.1.n6" evidence="17"/>
<organism evidence="20 21">
    <name type="scientific">Amphimedon queenslandica</name>
    <name type="common">Sponge</name>
    <dbReference type="NCBI Taxonomy" id="400682"/>
    <lineage>
        <taxon>Eukaryota</taxon>
        <taxon>Metazoa</taxon>
        <taxon>Porifera</taxon>
        <taxon>Demospongiae</taxon>
        <taxon>Heteroscleromorpha</taxon>
        <taxon>Haplosclerida</taxon>
        <taxon>Niphatidae</taxon>
        <taxon>Amphimedon</taxon>
    </lineage>
</organism>
<keyword evidence="7 19" id="KW-0812">Transmembrane</keyword>
<evidence type="ECO:0000256" key="11">
    <source>
        <dbReference type="ARBA" id="ARBA00023136"/>
    </source>
</evidence>
<keyword evidence="8" id="KW-0256">Endoplasmic reticulum</keyword>
<keyword evidence="11 19" id="KW-0472">Membrane</keyword>
<feature type="transmembrane region" description="Helical" evidence="19">
    <location>
        <begin position="93"/>
        <end position="121"/>
    </location>
</feature>
<dbReference type="GO" id="GO:0005783">
    <property type="term" value="C:endoplasmic reticulum"/>
    <property type="evidence" value="ECO:0007669"/>
    <property type="project" value="UniProtKB-SubCell"/>
</dbReference>
<dbReference type="GO" id="GO:0016020">
    <property type="term" value="C:membrane"/>
    <property type="evidence" value="ECO:0007669"/>
    <property type="project" value="UniProtKB-SubCell"/>
</dbReference>
<proteinExistence type="inferred from homology"/>
<evidence type="ECO:0000256" key="12">
    <source>
        <dbReference type="ARBA" id="ARBA00023209"/>
    </source>
</evidence>
<dbReference type="EnsemblMetazoa" id="XM_011408156.2">
    <property type="protein sequence ID" value="XP_011406458.2"/>
    <property type="gene ID" value="LOC105314161"/>
</dbReference>
<evidence type="ECO:0000256" key="2">
    <source>
        <dbReference type="ARBA" id="ARBA00004240"/>
    </source>
</evidence>
<evidence type="ECO:0000256" key="5">
    <source>
        <dbReference type="ARBA" id="ARBA00022516"/>
    </source>
</evidence>
<evidence type="ECO:0000256" key="3">
    <source>
        <dbReference type="ARBA" id="ARBA00005074"/>
    </source>
</evidence>
<evidence type="ECO:0000256" key="1">
    <source>
        <dbReference type="ARBA" id="ARBA00004141"/>
    </source>
</evidence>
<dbReference type="InterPro" id="IPR004299">
    <property type="entry name" value="MBOAT_fam"/>
</dbReference>
<feature type="transmembrane region" description="Helical" evidence="19">
    <location>
        <begin position="142"/>
        <end position="163"/>
    </location>
</feature>
<dbReference type="EC" id="2.3.1.23" evidence="16"/>
<comment type="subcellular location">
    <subcellularLocation>
        <location evidence="2">Endoplasmic reticulum</location>
    </subcellularLocation>
    <subcellularLocation>
        <location evidence="1">Membrane</location>
        <topology evidence="1">Multi-pass membrane protein</topology>
    </subcellularLocation>
</comment>
<dbReference type="GO" id="GO:0047184">
    <property type="term" value="F:1-acylglycerophosphocholine O-acyltransferase activity"/>
    <property type="evidence" value="ECO:0007669"/>
    <property type="project" value="UniProtKB-EC"/>
</dbReference>
<keyword evidence="21" id="KW-1185">Reference proteome</keyword>
<evidence type="ECO:0000313" key="21">
    <source>
        <dbReference type="Proteomes" id="UP000007879"/>
    </source>
</evidence>
<comment type="similarity">
    <text evidence="4">Belongs to the membrane-bound acyltransferase family.</text>
</comment>
<evidence type="ECO:0000256" key="8">
    <source>
        <dbReference type="ARBA" id="ARBA00022824"/>
    </source>
</evidence>
<evidence type="ECO:0000256" key="10">
    <source>
        <dbReference type="ARBA" id="ARBA00023098"/>
    </source>
</evidence>
<dbReference type="GO" id="GO:0006656">
    <property type="term" value="P:phosphatidylcholine biosynthetic process"/>
    <property type="evidence" value="ECO:0007669"/>
    <property type="project" value="TreeGrafter"/>
</dbReference>
<evidence type="ECO:0000256" key="14">
    <source>
        <dbReference type="ARBA" id="ARBA00023315"/>
    </source>
</evidence>
<feature type="transmembrane region" description="Helical" evidence="19">
    <location>
        <begin position="175"/>
        <end position="195"/>
    </location>
</feature>
<keyword evidence="5" id="KW-0444">Lipid biosynthesis</keyword>
<keyword evidence="14" id="KW-0012">Acyltransferase</keyword>
<evidence type="ECO:0000256" key="15">
    <source>
        <dbReference type="ARBA" id="ARBA00025707"/>
    </source>
</evidence>
<name>A0AAN0IQ93_AMPQE</name>
<accession>A0AAN0IQ93</accession>
<dbReference type="RefSeq" id="XP_011406458.2">
    <property type="nucleotide sequence ID" value="XM_011408156.2"/>
</dbReference>
<evidence type="ECO:0000313" key="20">
    <source>
        <dbReference type="EnsemblMetazoa" id="XP_011406458.2"/>
    </source>
</evidence>
<evidence type="ECO:0000256" key="18">
    <source>
        <dbReference type="ARBA" id="ARBA00039721"/>
    </source>
</evidence>
<keyword evidence="9 19" id="KW-1133">Transmembrane helix</keyword>
<evidence type="ECO:0000256" key="17">
    <source>
        <dbReference type="ARBA" id="ARBA00038923"/>
    </source>
</evidence>
<keyword evidence="12" id="KW-0594">Phospholipid biosynthesis</keyword>
<evidence type="ECO:0000256" key="13">
    <source>
        <dbReference type="ARBA" id="ARBA00023264"/>
    </source>
</evidence>
<reference evidence="21" key="1">
    <citation type="journal article" date="2010" name="Nature">
        <title>The Amphimedon queenslandica genome and the evolution of animal complexity.</title>
        <authorList>
            <person name="Srivastava M."/>
            <person name="Simakov O."/>
            <person name="Chapman J."/>
            <person name="Fahey B."/>
            <person name="Gauthier M.E."/>
            <person name="Mitros T."/>
            <person name="Richards G.S."/>
            <person name="Conaco C."/>
            <person name="Dacre M."/>
            <person name="Hellsten U."/>
            <person name="Larroux C."/>
            <person name="Putnam N.H."/>
            <person name="Stanke M."/>
            <person name="Adamska M."/>
            <person name="Darling A."/>
            <person name="Degnan S.M."/>
            <person name="Oakley T.H."/>
            <person name="Plachetzki D.C."/>
            <person name="Zhai Y."/>
            <person name="Adamski M."/>
            <person name="Calcino A."/>
            <person name="Cummins S.F."/>
            <person name="Goodstein D.M."/>
            <person name="Harris C."/>
            <person name="Jackson D.J."/>
            <person name="Leys S.P."/>
            <person name="Shu S."/>
            <person name="Woodcroft B.J."/>
            <person name="Vervoort M."/>
            <person name="Kosik K.S."/>
            <person name="Manning G."/>
            <person name="Degnan B.M."/>
            <person name="Rokhsar D.S."/>
        </authorList>
    </citation>
    <scope>NUCLEOTIDE SEQUENCE [LARGE SCALE GENOMIC DNA]</scope>
</reference>